<evidence type="ECO:0000313" key="1">
    <source>
        <dbReference type="EMBL" id="KAJ9151735.1"/>
    </source>
</evidence>
<proteinExistence type="predicted"/>
<protein>
    <submittedName>
        <fullName evidence="1">Uncharacterized protein</fullName>
    </submittedName>
</protein>
<evidence type="ECO:0000313" key="2">
    <source>
        <dbReference type="Proteomes" id="UP001174694"/>
    </source>
</evidence>
<accession>A0AA38RP83</accession>
<comment type="caution">
    <text evidence="1">The sequence shown here is derived from an EMBL/GenBank/DDBJ whole genome shotgun (WGS) entry which is preliminary data.</text>
</comment>
<keyword evidence="2" id="KW-1185">Reference proteome</keyword>
<reference evidence="1" key="1">
    <citation type="submission" date="2022-07" db="EMBL/GenBank/DDBJ databases">
        <title>Fungi with potential for degradation of polypropylene.</title>
        <authorList>
            <person name="Gostincar C."/>
        </authorList>
    </citation>
    <scope>NUCLEOTIDE SEQUENCE</scope>
    <source>
        <strain evidence="1">EXF-13308</strain>
    </source>
</reference>
<dbReference type="AlphaFoldDB" id="A0AA38RP83"/>
<organism evidence="1 2">
    <name type="scientific">Pleurostoma richardsiae</name>
    <dbReference type="NCBI Taxonomy" id="41990"/>
    <lineage>
        <taxon>Eukaryota</taxon>
        <taxon>Fungi</taxon>
        <taxon>Dikarya</taxon>
        <taxon>Ascomycota</taxon>
        <taxon>Pezizomycotina</taxon>
        <taxon>Sordariomycetes</taxon>
        <taxon>Sordariomycetidae</taxon>
        <taxon>Calosphaeriales</taxon>
        <taxon>Pleurostomataceae</taxon>
        <taxon>Pleurostoma</taxon>
    </lineage>
</organism>
<dbReference type="Proteomes" id="UP001174694">
    <property type="component" value="Unassembled WGS sequence"/>
</dbReference>
<name>A0AA38RP83_9PEZI</name>
<dbReference type="EMBL" id="JANBVO010000005">
    <property type="protein sequence ID" value="KAJ9151735.1"/>
    <property type="molecule type" value="Genomic_DNA"/>
</dbReference>
<gene>
    <name evidence="1" type="ORF">NKR23_g2962</name>
</gene>
<sequence>MDTSSTVATWLSLAVTTAGLGGLISQASAIIDNLDPFHSTRTVEYLGVWFQRQPKFPWWRLVKPPPDGPVIVANLNEGFCGENVLHLTRLPLRRAGKAGWSVLLSILNPTAPTPRQPATRDLAEKGIVQVAEHLVQDGEDHGPTELEKADWGFLGHQQLVRHQNSACITISRTALIVVMCVTNARKTFQYTDAAGFRAGYASYNGQWYITWPIGQEAVVRFAPHDSHSATTDVYPRSFVQRVDRCVQVLAGIVSARETGGSLHVAFCGRKPAGRYVLEYIVKGFPGAHGSRHLYNMMGGKVYEVDFMYARPLGPAQGGGPFAERVLTLPSTDKGQIVEMILNLKEEEVIKHALDCLPWASLSWSIHRGMKDILTAYAKPVMDTYRQQLASRLQQFVKEHPSLLVERGWNPGFVKESMADMAFSAVLAGSGNSGDLVRVVTEIVLAMVGDWDFSRLDDVTFWRNNERQLDLQGVVALTKLFVLEWSNDFDYQLYHELPISVYFA</sequence>